<evidence type="ECO:0000313" key="26">
    <source>
        <dbReference type="Proteomes" id="UP000273443"/>
    </source>
</evidence>
<proteinExistence type="inferred from homology"/>
<dbReference type="Gene3D" id="3.40.50.300">
    <property type="entry name" value="P-loop containing nucleotide triphosphate hydrolases"/>
    <property type="match status" value="1"/>
</dbReference>
<dbReference type="EMBL" id="CP011056">
    <property type="protein sequence ID" value="AKA75228.1"/>
    <property type="molecule type" value="Genomic_DNA"/>
</dbReference>
<dbReference type="PANTHER" id="PTHR43087">
    <property type="entry name" value="LYSINE/ARGININE/ORNITHINE TRANSPORT SYSTEM KINASE"/>
    <property type="match status" value="1"/>
</dbReference>
<dbReference type="Pfam" id="PF03308">
    <property type="entry name" value="MeaB"/>
    <property type="match status" value="1"/>
</dbReference>
<evidence type="ECO:0000313" key="11">
    <source>
        <dbReference type="EMBL" id="AZF69659.1"/>
    </source>
</evidence>
<dbReference type="AlphaFoldDB" id="A0A0E3JSM6"/>
<protein>
    <submittedName>
        <fullName evidence="18">LAO/AO transport system ATPase</fullName>
    </submittedName>
    <submittedName>
        <fullName evidence="7">Methylmalonyl Co-A mutase-associated GTPase MeaB</fullName>
    </submittedName>
</protein>
<evidence type="ECO:0000256" key="5">
    <source>
        <dbReference type="ARBA" id="ARBA00023186"/>
    </source>
</evidence>
<evidence type="ECO:0000313" key="28">
    <source>
        <dbReference type="Proteomes" id="UP000278715"/>
    </source>
</evidence>
<dbReference type="EMBL" id="LT549890">
    <property type="protein sequence ID" value="SAI85956.1"/>
    <property type="molecule type" value="Genomic_DNA"/>
</dbReference>
<evidence type="ECO:0000313" key="16">
    <source>
        <dbReference type="EMBL" id="AZF82721.1"/>
    </source>
</evidence>
<dbReference type="KEGG" id="ssoa:SULA_0076"/>
<dbReference type="EMBL" id="CP033241">
    <property type="protein sequence ID" value="AZF82721.1"/>
    <property type="molecule type" value="Genomic_DNA"/>
</dbReference>
<evidence type="ECO:0000313" key="23">
    <source>
        <dbReference type="Proteomes" id="UP000267993"/>
    </source>
</evidence>
<evidence type="ECO:0000256" key="3">
    <source>
        <dbReference type="ARBA" id="ARBA00022801"/>
    </source>
</evidence>
<dbReference type="Proteomes" id="UP000033057">
    <property type="component" value="Chromosome"/>
</dbReference>
<dbReference type="PANTHER" id="PTHR43087:SF1">
    <property type="entry name" value="LAO_AO TRANSPORT SYSTEM ATPASE"/>
    <property type="match status" value="1"/>
</dbReference>
<dbReference type="EMBL" id="CP033237">
    <property type="protein sequence ID" value="AZF72279.1"/>
    <property type="molecule type" value="Genomic_DNA"/>
</dbReference>
<dbReference type="InterPro" id="IPR005129">
    <property type="entry name" value="GTPase_ArgK"/>
</dbReference>
<dbReference type="NCBIfam" id="TIGR00750">
    <property type="entry name" value="lao"/>
    <property type="match status" value="1"/>
</dbReference>
<dbReference type="PATRIC" id="fig|2287.6.peg.79"/>
<dbReference type="SUPFAM" id="SSF52540">
    <property type="entry name" value="P-loop containing nucleoside triphosphate hydrolases"/>
    <property type="match status" value="1"/>
</dbReference>
<dbReference type="EMBL" id="CP011057">
    <property type="protein sequence ID" value="AKA77921.1"/>
    <property type="molecule type" value="Genomic_DNA"/>
</dbReference>
<dbReference type="Proteomes" id="UP000273443">
    <property type="component" value="Chromosome"/>
</dbReference>
<dbReference type="EMBL" id="CP033236">
    <property type="protein sequence ID" value="AZF69659.1"/>
    <property type="molecule type" value="Genomic_DNA"/>
</dbReference>
<evidence type="ECO:0000256" key="4">
    <source>
        <dbReference type="ARBA" id="ARBA00023134"/>
    </source>
</evidence>
<dbReference type="GO" id="GO:0003924">
    <property type="term" value="F:GTPase activity"/>
    <property type="evidence" value="ECO:0007669"/>
    <property type="project" value="InterPro"/>
</dbReference>
<reference evidence="18" key="3">
    <citation type="submission" date="2016-04" db="EMBL/GenBank/DDBJ databases">
        <authorList>
            <person name="Evans L.H."/>
            <person name="Alamgir A."/>
            <person name="Owens N."/>
            <person name="Weber N.D."/>
            <person name="Virtaneva K."/>
            <person name="Barbian K."/>
            <person name="Babar A."/>
            <person name="Rosenke K."/>
        </authorList>
    </citation>
    <scope>NUCLEOTIDE SEQUENCE</scope>
    <source>
        <strain evidence="18">P1</strain>
    </source>
</reference>
<comment type="similarity">
    <text evidence="1">Belongs to the SIMIBI class G3E GTPase family. ArgK/MeaB subfamily.</text>
</comment>
<dbReference type="InterPro" id="IPR003593">
    <property type="entry name" value="AAA+_ATPase"/>
</dbReference>
<dbReference type="EMBL" id="CP033238">
    <property type="protein sequence ID" value="AZF74899.1"/>
    <property type="molecule type" value="Genomic_DNA"/>
</dbReference>
<evidence type="ECO:0000313" key="24">
    <source>
        <dbReference type="Proteomes" id="UP000269431"/>
    </source>
</evidence>
<evidence type="ECO:0000313" key="7">
    <source>
        <dbReference type="EMBL" id="AKA72529.1"/>
    </source>
</evidence>
<dbReference type="Proteomes" id="UP000273194">
    <property type="component" value="Chromosome"/>
</dbReference>
<evidence type="ECO:0000313" key="17">
    <source>
        <dbReference type="EMBL" id="QPG49545.1"/>
    </source>
</evidence>
<evidence type="ECO:0000313" key="13">
    <source>
        <dbReference type="EMBL" id="AZF74899.1"/>
    </source>
</evidence>
<reference evidence="22" key="2">
    <citation type="submission" date="2016-04" db="EMBL/GenBank/DDBJ databases">
        <authorList>
            <person name="Shah S.A."/>
            <person name="Garrett R.A."/>
        </authorList>
    </citation>
    <scope>NUCLEOTIDE SEQUENCE [LARGE SCALE GENOMIC DNA]</scope>
    <source>
        <strain evidence="22">ATCC 35091 / DSM 1616 / JCM 8930 / NBRC 15331 / P1</strain>
    </source>
</reference>
<dbReference type="Proteomes" id="UP000594632">
    <property type="component" value="Chromosome"/>
</dbReference>
<dbReference type="EMBL" id="CP011055">
    <property type="protein sequence ID" value="AKA72529.1"/>
    <property type="molecule type" value="Genomic_DNA"/>
</dbReference>
<dbReference type="Proteomes" id="UP000267993">
    <property type="component" value="Chromosome"/>
</dbReference>
<dbReference type="EMBL" id="CP033239">
    <property type="protein sequence ID" value="AZF77507.1"/>
    <property type="molecule type" value="Genomic_DNA"/>
</dbReference>
<evidence type="ECO:0000313" key="29">
    <source>
        <dbReference type="Proteomes" id="UP000282269"/>
    </source>
</evidence>
<dbReference type="Proteomes" id="UP000033106">
    <property type="component" value="Chromosome"/>
</dbReference>
<feature type="domain" description="AAA+ ATPase" evidence="6">
    <location>
        <begin position="48"/>
        <end position="197"/>
    </location>
</feature>
<gene>
    <name evidence="7" type="primary">meaB</name>
    <name evidence="17" type="ORF">HFC64_06710</name>
    <name evidence="18" type="ORF">SSOP1_2402</name>
    <name evidence="9" type="ORF">SULA_0076</name>
    <name evidence="7" type="ORF">SULB_0077</name>
    <name evidence="8" type="ORF">SULC_0076</name>
    <name evidence="10" type="ORF">SULG_00385</name>
    <name evidence="11" type="ORF">SULH_00385</name>
    <name evidence="12" type="ORF">SULI_00385</name>
    <name evidence="13" type="ORF">SULM_00385</name>
    <name evidence="14" type="ORF">SULN_00385</name>
    <name evidence="15" type="ORF">SULO_00385</name>
    <name evidence="16" type="ORF">SULZ_00385</name>
</gene>
<evidence type="ECO:0000313" key="9">
    <source>
        <dbReference type="EMBL" id="AKA77921.1"/>
    </source>
</evidence>
<dbReference type="GeneID" id="1453756"/>
<dbReference type="InterPro" id="IPR052040">
    <property type="entry name" value="GTPase/Isobutyryl-CoA_mutase"/>
</dbReference>
<sequence length="315" mass="34727">MLNNNLSKLIEEALNGNELAIARLLTKIEYMTDEGISALGTLSKRSGNAHVIGITGIPGSGKSTIIGGLIQEYVSRGHRVGVIVIDPSSPYTMGSFMGNRLRFQDKTMLKNVFVRSIGSRGYLGGISAEALMLTEALDGLGYDKIIIETVGAGQTDTEVEQSVHTILVVSIPGAGDDIQALKAGIMEIGDIYVLNKADRQDAELAFNTLKFAIDSAEISYRNGWKPLIVKTVAIKNEGIIELVNKIEDHLNYLKQKELFKKRIIDRRAKIVELIARRKIDEIISEIVKKNYNTIINEDITEAIPKVIHNVKELLR</sequence>
<evidence type="ECO:0000313" key="22">
    <source>
        <dbReference type="Proteomes" id="UP000076770"/>
    </source>
</evidence>
<evidence type="ECO:0000313" key="18">
    <source>
        <dbReference type="EMBL" id="SAI85956.1"/>
    </source>
</evidence>
<evidence type="ECO:0000313" key="10">
    <source>
        <dbReference type="EMBL" id="AZF67039.1"/>
    </source>
</evidence>
<evidence type="ECO:0000313" key="27">
    <source>
        <dbReference type="Proteomes" id="UP000275843"/>
    </source>
</evidence>
<accession>A0A0E3JSM6</accession>
<reference evidence="23 24" key="4">
    <citation type="journal article" date="2018" name="Proc. Natl. Acad. Sci. U.S.A.">
        <title>Nonmutational mechanism of inheritance in the Archaeon Sulfolobus solfataricus.</title>
        <authorList>
            <person name="Payne S."/>
            <person name="McCarthy S."/>
            <person name="Johnson T."/>
            <person name="North E."/>
            <person name="Blum P."/>
        </authorList>
    </citation>
    <scope>NUCLEOTIDE SEQUENCE [LARGE SCALE GENOMIC DNA]</scope>
    <source>
        <strain evidence="11 23">SARC-H</strain>
        <strain evidence="12 27">SARC-I</strain>
        <strain evidence="14 28">SARC-N</strain>
        <strain evidence="15 29">SARC-O</strain>
        <strain evidence="16 24">SUL120</strain>
        <strain evidence="10 25">SULG</strain>
        <strain evidence="13 26">SULM</strain>
    </source>
</reference>
<dbReference type="Proteomes" id="UP000076770">
    <property type="component" value="Chromosome i"/>
</dbReference>
<dbReference type="RefSeq" id="WP_009991525.1">
    <property type="nucleotide sequence ID" value="NZ_CP011055.2"/>
</dbReference>
<dbReference type="EMBL" id="CP033240">
    <property type="protein sequence ID" value="AZF80113.1"/>
    <property type="molecule type" value="Genomic_DNA"/>
</dbReference>
<evidence type="ECO:0000259" key="6">
    <source>
        <dbReference type="SMART" id="SM00382"/>
    </source>
</evidence>
<evidence type="ECO:0000313" key="12">
    <source>
        <dbReference type="EMBL" id="AZF72279.1"/>
    </source>
</evidence>
<dbReference type="GeneID" id="44127995"/>
<name>A0A0E3JSM6_SACSO</name>
<evidence type="ECO:0000313" key="15">
    <source>
        <dbReference type="EMBL" id="AZF80113.1"/>
    </source>
</evidence>
<organism evidence="7 20">
    <name type="scientific">Saccharolobus solfataricus</name>
    <name type="common">Sulfolobus solfataricus</name>
    <dbReference type="NCBI Taxonomy" id="2287"/>
    <lineage>
        <taxon>Archaea</taxon>
        <taxon>Thermoproteota</taxon>
        <taxon>Thermoprotei</taxon>
        <taxon>Sulfolobales</taxon>
        <taxon>Sulfolobaceae</taxon>
        <taxon>Saccharolobus</taxon>
    </lineage>
</organism>
<dbReference type="EMBL" id="CP050869">
    <property type="protein sequence ID" value="QPG49545.1"/>
    <property type="molecule type" value="Genomic_DNA"/>
</dbReference>
<dbReference type="Proteomes" id="UP000278715">
    <property type="component" value="Chromosome"/>
</dbReference>
<dbReference type="OrthoDB" id="21324at2157"/>
<reference evidence="7" key="5">
    <citation type="submission" date="2018-10" db="EMBL/GenBank/DDBJ databases">
        <authorList>
            <person name="McCarthy S."/>
            <person name="Gradnigo J."/>
            <person name="Johnson T."/>
            <person name="Payne S."/>
            <person name="Lipzen A."/>
            <person name="Schackwitz W."/>
            <person name="Martin J."/>
            <person name="Moriyama E."/>
            <person name="Blum P."/>
        </authorList>
    </citation>
    <scope>NUCLEOTIDE SEQUENCE</scope>
    <source>
        <strain evidence="7">SARC-B</strain>
        <strain evidence="8">SARC-C</strain>
        <strain evidence="9">SULA</strain>
    </source>
</reference>
<reference evidence="19 20" key="1">
    <citation type="journal article" date="2015" name="Genome Announc.">
        <title>Complete Genome Sequence of Sulfolobus solfataricus Strain 98/2 and Evolved Derivatives.</title>
        <authorList>
            <person name="McCarthy S."/>
            <person name="Gradnigo J."/>
            <person name="Johnson T."/>
            <person name="Payne S."/>
            <person name="Lipzen A."/>
            <person name="Martin J."/>
            <person name="Schackwitz W."/>
            <person name="Moriyama E."/>
            <person name="Blum P."/>
        </authorList>
    </citation>
    <scope>NUCLEOTIDE SEQUENCE [LARGE SCALE GENOMIC DNA]</scope>
    <source>
        <strain evidence="19">98/2 SULC</strain>
        <strain evidence="7">SARC-B</strain>
        <strain evidence="8">SARC-C</strain>
        <strain evidence="9 21">SULA</strain>
        <strain evidence="20">SULB</strain>
    </source>
</reference>
<keyword evidence="4" id="KW-0342">GTP-binding</keyword>
<dbReference type="Proteomes" id="UP000033085">
    <property type="component" value="Chromosome"/>
</dbReference>
<evidence type="ECO:0000313" key="30">
    <source>
        <dbReference type="Proteomes" id="UP000594632"/>
    </source>
</evidence>
<dbReference type="Proteomes" id="UP000269431">
    <property type="component" value="Chromosome"/>
</dbReference>
<dbReference type="SMART" id="SM00382">
    <property type="entry name" value="AAA"/>
    <property type="match status" value="1"/>
</dbReference>
<keyword evidence="2" id="KW-0547">Nucleotide-binding</keyword>
<evidence type="ECO:0000313" key="8">
    <source>
        <dbReference type="EMBL" id="AKA75228.1"/>
    </source>
</evidence>
<reference evidence="17 30" key="6">
    <citation type="journal article" date="2020" name="Nat. Commun.">
        <title>The structures of two archaeal type IV pili illuminate evolutionary relationships.</title>
        <authorList>
            <person name="Wang F."/>
            <person name="Baquero D.P."/>
            <person name="Su Z."/>
            <person name="Beltran L.C."/>
            <person name="Prangishvili D."/>
            <person name="Krupovic M."/>
            <person name="Egelman E.H."/>
        </authorList>
    </citation>
    <scope>NUCLEOTIDE SEQUENCE [LARGE SCALE GENOMIC DNA]</scope>
    <source>
        <strain evidence="17 30">POZ149</strain>
    </source>
</reference>
<evidence type="ECO:0000313" key="19">
    <source>
        <dbReference type="Proteomes" id="UP000033057"/>
    </source>
</evidence>
<dbReference type="KEGG" id="ssol:SULB_0077"/>
<evidence type="ECO:0000313" key="14">
    <source>
        <dbReference type="EMBL" id="AZF77507.1"/>
    </source>
</evidence>
<evidence type="ECO:0000256" key="2">
    <source>
        <dbReference type="ARBA" id="ARBA00022741"/>
    </source>
</evidence>
<keyword evidence="5" id="KW-0143">Chaperone</keyword>
<evidence type="ECO:0000313" key="25">
    <source>
        <dbReference type="Proteomes" id="UP000273194"/>
    </source>
</evidence>
<dbReference type="EMBL" id="CP033235">
    <property type="protein sequence ID" value="AZF67039.1"/>
    <property type="molecule type" value="Genomic_DNA"/>
</dbReference>
<evidence type="ECO:0000256" key="1">
    <source>
        <dbReference type="ARBA" id="ARBA00009625"/>
    </source>
</evidence>
<dbReference type="GO" id="GO:0005525">
    <property type="term" value="F:GTP binding"/>
    <property type="evidence" value="ECO:0007669"/>
    <property type="project" value="UniProtKB-KW"/>
</dbReference>
<dbReference type="KEGG" id="ssof:SULC_0076"/>
<evidence type="ECO:0000313" key="21">
    <source>
        <dbReference type="Proteomes" id="UP000033106"/>
    </source>
</evidence>
<dbReference type="OMA" id="WMWERID"/>
<evidence type="ECO:0000313" key="20">
    <source>
        <dbReference type="Proteomes" id="UP000033085"/>
    </source>
</evidence>
<dbReference type="InterPro" id="IPR027417">
    <property type="entry name" value="P-loop_NTPase"/>
</dbReference>
<dbReference type="Proteomes" id="UP000275843">
    <property type="component" value="Chromosome"/>
</dbReference>
<keyword evidence="3" id="KW-0378">Hydrolase</keyword>
<dbReference type="SMR" id="A0A0E3JSM6"/>
<dbReference type="Proteomes" id="UP000282269">
    <property type="component" value="Chromosome"/>
</dbReference>